<feature type="compositionally biased region" description="Acidic residues" evidence="1">
    <location>
        <begin position="235"/>
        <end position="258"/>
    </location>
</feature>
<dbReference type="AlphaFoldDB" id="A0A317SIJ0"/>
<reference evidence="2 3" key="1">
    <citation type="submission" date="2018-03" db="EMBL/GenBank/DDBJ databases">
        <title>Genomes of Pezizomycetes fungi and the evolution of truffles.</title>
        <authorList>
            <person name="Murat C."/>
            <person name="Payen T."/>
            <person name="Noel B."/>
            <person name="Kuo A."/>
            <person name="Martin F.M."/>
        </authorList>
    </citation>
    <scope>NUCLEOTIDE SEQUENCE [LARGE SCALE GENOMIC DNA]</scope>
    <source>
        <strain evidence="2">091103-1</strain>
    </source>
</reference>
<name>A0A317SIJ0_9PEZI</name>
<feature type="non-terminal residue" evidence="2">
    <location>
        <position position="1"/>
    </location>
</feature>
<evidence type="ECO:0000256" key="1">
    <source>
        <dbReference type="SAM" id="MobiDB-lite"/>
    </source>
</evidence>
<organism evidence="2 3">
    <name type="scientific">Tuber magnatum</name>
    <name type="common">white Piedmont truffle</name>
    <dbReference type="NCBI Taxonomy" id="42249"/>
    <lineage>
        <taxon>Eukaryota</taxon>
        <taxon>Fungi</taxon>
        <taxon>Dikarya</taxon>
        <taxon>Ascomycota</taxon>
        <taxon>Pezizomycotina</taxon>
        <taxon>Pezizomycetes</taxon>
        <taxon>Pezizales</taxon>
        <taxon>Tuberaceae</taxon>
        <taxon>Tuber</taxon>
    </lineage>
</organism>
<dbReference type="GO" id="GO:0005634">
    <property type="term" value="C:nucleus"/>
    <property type="evidence" value="ECO:0007669"/>
    <property type="project" value="TreeGrafter"/>
</dbReference>
<protein>
    <recommendedName>
        <fullName evidence="4">Sin3 binding protein-domain-containing protein</fullName>
    </recommendedName>
</protein>
<evidence type="ECO:0000313" key="3">
    <source>
        <dbReference type="Proteomes" id="UP000246991"/>
    </source>
</evidence>
<keyword evidence="3" id="KW-1185">Reference proteome</keyword>
<dbReference type="EMBL" id="PYWC01000078">
    <property type="protein sequence ID" value="PWW73557.1"/>
    <property type="molecule type" value="Genomic_DNA"/>
</dbReference>
<sequence length="339" mass="35374">LPNMATTTAASMSVAIPTSRLHRGGKATVSDNNAFTLPEPYSHFPTPPNSISPSLPPVPNPVTASADSDIDVPDIVTAASTAPAHHHHQLKAAPGTSLLAETTGAITPALLAKYHLPEILLKHGPLAIRHLTAHLISAIPGFSSIPPAKQRRLVVGALEGRGGVSGSEGEAGGVNGEVVFEKVGWGRWDARVKSDPPRSHRGISPAASDHSNFVKTRVGVVGTSYTGESGIFVQSEEEEGDESMGSEGVEGEEEEEDGVDRMSLDESSSSEDGEDEEDGDVTDEEDWAQMGAAMLRNQVGSPVSPTGGGFDSLPTAWGASARAREEREAVEALVKLSSV</sequence>
<dbReference type="InterPro" id="IPR018818">
    <property type="entry name" value="Stb3"/>
</dbReference>
<dbReference type="PANTHER" id="PTHR28164:SF1">
    <property type="entry name" value="PROTEIN STB3"/>
    <property type="match status" value="1"/>
</dbReference>
<evidence type="ECO:0000313" key="2">
    <source>
        <dbReference type="EMBL" id="PWW73557.1"/>
    </source>
</evidence>
<feature type="region of interest" description="Disordered" evidence="1">
    <location>
        <begin position="229"/>
        <end position="315"/>
    </location>
</feature>
<comment type="caution">
    <text evidence="2">The sequence shown here is derived from an EMBL/GenBank/DDBJ whole genome shotgun (WGS) entry which is preliminary data.</text>
</comment>
<dbReference type="PANTHER" id="PTHR28164">
    <property type="entry name" value="PROTEIN STB3"/>
    <property type="match status" value="1"/>
</dbReference>
<accession>A0A317SIJ0</accession>
<gene>
    <name evidence="2" type="ORF">C7212DRAFT_217815</name>
</gene>
<feature type="compositionally biased region" description="Acidic residues" evidence="1">
    <location>
        <begin position="268"/>
        <end position="287"/>
    </location>
</feature>
<evidence type="ECO:0008006" key="4">
    <source>
        <dbReference type="Google" id="ProtNLM"/>
    </source>
</evidence>
<dbReference type="OrthoDB" id="5391991at2759"/>
<dbReference type="STRING" id="42249.A0A317SIJ0"/>
<proteinExistence type="predicted"/>
<dbReference type="Proteomes" id="UP000246991">
    <property type="component" value="Unassembled WGS sequence"/>
</dbReference>
<dbReference type="GO" id="GO:0000432">
    <property type="term" value="P:positive regulation of transcription from RNA polymerase II promoter by glucose"/>
    <property type="evidence" value="ECO:0007669"/>
    <property type="project" value="TreeGrafter"/>
</dbReference>
<dbReference type="GO" id="GO:0043565">
    <property type="term" value="F:sequence-specific DNA binding"/>
    <property type="evidence" value="ECO:0007669"/>
    <property type="project" value="TreeGrafter"/>
</dbReference>
<dbReference type="Pfam" id="PF10330">
    <property type="entry name" value="Stb3"/>
    <property type="match status" value="1"/>
</dbReference>